<dbReference type="SUPFAM" id="SSF52980">
    <property type="entry name" value="Restriction endonuclease-like"/>
    <property type="match status" value="1"/>
</dbReference>
<proteinExistence type="inferred from homology"/>
<organism evidence="3 4">
    <name type="scientific">Candidatus Fimimorpha faecalis</name>
    <dbReference type="NCBI Taxonomy" id="2840824"/>
    <lineage>
        <taxon>Bacteria</taxon>
        <taxon>Bacillati</taxon>
        <taxon>Bacillota</taxon>
        <taxon>Clostridia</taxon>
        <taxon>Eubacteriales</taxon>
        <taxon>Candidatus Fimimorpha</taxon>
    </lineage>
</organism>
<accession>A0A9D1EC17</accession>
<sequence>MGKEQNRAKGRYYEAQAEAFLKSQGYQILEKNYWTRFGEIDLIAQDGEYLVFVEVKYRSNSQMGFPEEAVTKKKQKTIFRCAQVYLMKKNILSGISCRFDIVAICGSQVTLLKNAFEGVG</sequence>
<comment type="caution">
    <text evidence="3">The sequence shown here is derived from an EMBL/GenBank/DDBJ whole genome shotgun (WGS) entry which is preliminary data.</text>
</comment>
<dbReference type="GO" id="GO:0003676">
    <property type="term" value="F:nucleic acid binding"/>
    <property type="evidence" value="ECO:0007669"/>
    <property type="project" value="InterPro"/>
</dbReference>
<dbReference type="HAMAP" id="MF_00048">
    <property type="entry name" value="UPF0102"/>
    <property type="match status" value="1"/>
</dbReference>
<reference evidence="3" key="2">
    <citation type="journal article" date="2021" name="PeerJ">
        <title>Extensive microbial diversity within the chicken gut microbiome revealed by metagenomics and culture.</title>
        <authorList>
            <person name="Gilroy R."/>
            <person name="Ravi A."/>
            <person name="Getino M."/>
            <person name="Pursley I."/>
            <person name="Horton D.L."/>
            <person name="Alikhan N.F."/>
            <person name="Baker D."/>
            <person name="Gharbi K."/>
            <person name="Hall N."/>
            <person name="Watson M."/>
            <person name="Adriaenssens E.M."/>
            <person name="Foster-Nyarko E."/>
            <person name="Jarju S."/>
            <person name="Secka A."/>
            <person name="Antonio M."/>
            <person name="Oren A."/>
            <person name="Chaudhuri R.R."/>
            <person name="La Ragione R."/>
            <person name="Hildebrand F."/>
            <person name="Pallen M.J."/>
        </authorList>
    </citation>
    <scope>NUCLEOTIDE SEQUENCE</scope>
    <source>
        <strain evidence="3">ChiW13-3771</strain>
    </source>
</reference>
<evidence type="ECO:0000313" key="4">
    <source>
        <dbReference type="Proteomes" id="UP000824201"/>
    </source>
</evidence>
<dbReference type="Proteomes" id="UP000824201">
    <property type="component" value="Unassembled WGS sequence"/>
</dbReference>
<dbReference type="NCBIfam" id="NF009150">
    <property type="entry name" value="PRK12497.1-3"/>
    <property type="match status" value="1"/>
</dbReference>
<comment type="similarity">
    <text evidence="1 2">Belongs to the UPF0102 family.</text>
</comment>
<dbReference type="PANTHER" id="PTHR34039">
    <property type="entry name" value="UPF0102 PROTEIN YRAN"/>
    <property type="match status" value="1"/>
</dbReference>
<dbReference type="AlphaFoldDB" id="A0A9D1EC17"/>
<dbReference type="InterPro" id="IPR011335">
    <property type="entry name" value="Restrct_endonuc-II-like"/>
</dbReference>
<dbReference type="Gene3D" id="3.40.1350.10">
    <property type="match status" value="1"/>
</dbReference>
<gene>
    <name evidence="3" type="ORF">IAC96_00845</name>
</gene>
<protein>
    <recommendedName>
        <fullName evidence="2">UPF0102 protein IAC96_00845</fullName>
    </recommendedName>
</protein>
<dbReference type="NCBIfam" id="TIGR00252">
    <property type="entry name" value="YraN family protein"/>
    <property type="match status" value="1"/>
</dbReference>
<dbReference type="InterPro" id="IPR003509">
    <property type="entry name" value="UPF0102_YraN-like"/>
</dbReference>
<name>A0A9D1EC17_9FIRM</name>
<dbReference type="Pfam" id="PF02021">
    <property type="entry name" value="UPF0102"/>
    <property type="match status" value="1"/>
</dbReference>
<dbReference type="CDD" id="cd20736">
    <property type="entry name" value="PoNe_Nuclease"/>
    <property type="match status" value="1"/>
</dbReference>
<evidence type="ECO:0000256" key="1">
    <source>
        <dbReference type="ARBA" id="ARBA00006738"/>
    </source>
</evidence>
<reference evidence="3" key="1">
    <citation type="submission" date="2020-10" db="EMBL/GenBank/DDBJ databases">
        <authorList>
            <person name="Gilroy R."/>
        </authorList>
    </citation>
    <scope>NUCLEOTIDE SEQUENCE</scope>
    <source>
        <strain evidence="3">ChiW13-3771</strain>
    </source>
</reference>
<evidence type="ECO:0000256" key="2">
    <source>
        <dbReference type="HAMAP-Rule" id="MF_00048"/>
    </source>
</evidence>
<dbReference type="PANTHER" id="PTHR34039:SF1">
    <property type="entry name" value="UPF0102 PROTEIN YRAN"/>
    <property type="match status" value="1"/>
</dbReference>
<evidence type="ECO:0000313" key="3">
    <source>
        <dbReference type="EMBL" id="HIR87474.1"/>
    </source>
</evidence>
<dbReference type="EMBL" id="DVHN01000006">
    <property type="protein sequence ID" value="HIR87474.1"/>
    <property type="molecule type" value="Genomic_DNA"/>
</dbReference>
<dbReference type="InterPro" id="IPR011856">
    <property type="entry name" value="tRNA_endonuc-like_dom_sf"/>
</dbReference>